<protein>
    <recommendedName>
        <fullName evidence="2">SCP domain-containing protein</fullName>
    </recommendedName>
</protein>
<reference evidence="4" key="1">
    <citation type="journal article" date="2015" name="Nat. Genet.">
        <title>The genome and transcriptome of the zoonotic hookworm Ancylostoma ceylanicum identify infection-specific gene families.</title>
        <authorList>
            <person name="Schwarz E.M."/>
            <person name="Hu Y."/>
            <person name="Antoshechkin I."/>
            <person name="Miller M.M."/>
            <person name="Sternberg P.W."/>
            <person name="Aroian R.V."/>
        </authorList>
    </citation>
    <scope>NUCLEOTIDE SEQUENCE</scope>
    <source>
        <strain evidence="4">HY135</strain>
    </source>
</reference>
<evidence type="ECO:0000313" key="3">
    <source>
        <dbReference type="EMBL" id="EYB99850.1"/>
    </source>
</evidence>
<evidence type="ECO:0000313" key="4">
    <source>
        <dbReference type="Proteomes" id="UP000024635"/>
    </source>
</evidence>
<name>A0A016TAY8_9BILA</name>
<feature type="domain" description="SCP" evidence="2">
    <location>
        <begin position="245"/>
        <end position="397"/>
    </location>
</feature>
<dbReference type="InterPro" id="IPR035940">
    <property type="entry name" value="CAP_sf"/>
</dbReference>
<dbReference type="InterPro" id="IPR014044">
    <property type="entry name" value="CAP_dom"/>
</dbReference>
<dbReference type="SMART" id="SM00198">
    <property type="entry name" value="SCP"/>
    <property type="match status" value="2"/>
</dbReference>
<keyword evidence="4" id="KW-1185">Reference proteome</keyword>
<proteinExistence type="predicted"/>
<gene>
    <name evidence="3" type="primary">Acey_s0119.g803</name>
    <name evidence="3" type="synonym">ASP-s0119.g803</name>
    <name evidence="3" type="ORF">Y032_0119g803</name>
</gene>
<dbReference type="OrthoDB" id="5868561at2759"/>
<comment type="caution">
    <text evidence="3">The sequence shown here is derived from an EMBL/GenBank/DDBJ whole genome shotgun (WGS) entry which is preliminary data.</text>
</comment>
<organism evidence="3 4">
    <name type="scientific">Ancylostoma ceylanicum</name>
    <dbReference type="NCBI Taxonomy" id="53326"/>
    <lineage>
        <taxon>Eukaryota</taxon>
        <taxon>Metazoa</taxon>
        <taxon>Ecdysozoa</taxon>
        <taxon>Nematoda</taxon>
        <taxon>Chromadorea</taxon>
        <taxon>Rhabditida</taxon>
        <taxon>Rhabditina</taxon>
        <taxon>Rhabditomorpha</taxon>
        <taxon>Strongyloidea</taxon>
        <taxon>Ancylostomatidae</taxon>
        <taxon>Ancylostomatinae</taxon>
        <taxon>Ancylostoma</taxon>
    </lineage>
</organism>
<evidence type="ECO:0000256" key="1">
    <source>
        <dbReference type="SAM" id="SignalP"/>
    </source>
</evidence>
<dbReference type="PANTHER" id="PTHR10334">
    <property type="entry name" value="CYSTEINE-RICH SECRETORY PROTEIN-RELATED"/>
    <property type="match status" value="1"/>
</dbReference>
<keyword evidence="1" id="KW-0732">Signal</keyword>
<dbReference type="InterPro" id="IPR001283">
    <property type="entry name" value="CRISP-related"/>
</dbReference>
<dbReference type="SUPFAM" id="SSF55797">
    <property type="entry name" value="PR-1-like"/>
    <property type="match status" value="2"/>
</dbReference>
<dbReference type="CDD" id="cd05380">
    <property type="entry name" value="CAP_euk"/>
    <property type="match status" value="2"/>
</dbReference>
<dbReference type="Pfam" id="PF00188">
    <property type="entry name" value="CAP"/>
    <property type="match status" value="2"/>
</dbReference>
<feature type="chain" id="PRO_5001490809" description="SCP domain-containing protein" evidence="1">
    <location>
        <begin position="22"/>
        <end position="403"/>
    </location>
</feature>
<dbReference type="STRING" id="53326.A0A016TAY8"/>
<accession>A0A016TAY8</accession>
<dbReference type="Gene3D" id="3.40.33.10">
    <property type="entry name" value="CAP"/>
    <property type="match status" value="2"/>
</dbReference>
<feature type="domain" description="SCP" evidence="2">
    <location>
        <begin position="38"/>
        <end position="181"/>
    </location>
</feature>
<feature type="signal peptide" evidence="1">
    <location>
        <begin position="1"/>
        <end position="21"/>
    </location>
</feature>
<dbReference type="PROSITE" id="PS51257">
    <property type="entry name" value="PROKAR_LIPOPROTEIN"/>
    <property type="match status" value="1"/>
</dbReference>
<sequence>MRTFDMKFAIIFIAVMQYVGALIVPSSFGCKNSLISDEWRKMVLEFHTKNRRIVTQGKQRTEGSKTMPVAKNMNELTWDCNIEHNAWLYSCDTTVTLPNDYGVITADIKLPSKCNITTVTQTQLKAWWNEAKAKDLSTDPKYDAVVANFATMANAKATGFGCTYNKCASGGKLVCLYNKKLSGTDDIYTKGAAGDECKACDPQTLKCVDHLCQPEYTLGILHLCLINATDTTPQPACANAKLTYDLEQMALNMNNYYRKLVATGWAKDNKGYAKWASKMPALKYDCTIAEKSNTQADCAKDTYTAEAGHSLNWHKEKYPATREETLEKAVNAWYEKLANVDLDDQATFDEKVKTNAEFFANMVQEEATKLGCAVTECTAKGYTVAICQYDRCVQVLAAFKSCR</sequence>
<evidence type="ECO:0000259" key="2">
    <source>
        <dbReference type="SMART" id="SM00198"/>
    </source>
</evidence>
<dbReference type="Proteomes" id="UP000024635">
    <property type="component" value="Unassembled WGS sequence"/>
</dbReference>
<dbReference type="EMBL" id="JARK01001455">
    <property type="protein sequence ID" value="EYB99850.1"/>
    <property type="molecule type" value="Genomic_DNA"/>
</dbReference>
<dbReference type="AlphaFoldDB" id="A0A016TAY8"/>